<keyword evidence="2 9" id="KW-0812">Transmembrane</keyword>
<dbReference type="OrthoDB" id="10045365at2759"/>
<comment type="subcellular location">
    <subcellularLocation>
        <location evidence="8">Endomembrane system</location>
        <topology evidence="8">Single-pass membrane protein</topology>
    </subcellularLocation>
    <subcellularLocation>
        <location evidence="1">Membrane</location>
        <topology evidence="1">Single-pass type I membrane protein</topology>
    </subcellularLocation>
</comment>
<dbReference type="Pfam" id="PF25011">
    <property type="entry name" value="VSR_TRX"/>
    <property type="match status" value="1"/>
</dbReference>
<name>A0CFL3_PARTE</name>
<evidence type="ECO:0000256" key="8">
    <source>
        <dbReference type="ARBA" id="ARBA00037847"/>
    </source>
</evidence>
<dbReference type="GeneID" id="5022762"/>
<evidence type="ECO:0000259" key="10">
    <source>
        <dbReference type="Pfam" id="PF25011"/>
    </source>
</evidence>
<evidence type="ECO:0000256" key="9">
    <source>
        <dbReference type="SAM" id="Phobius"/>
    </source>
</evidence>
<dbReference type="AlphaFoldDB" id="A0CFL3"/>
<dbReference type="PANTHER" id="PTHR22702">
    <property type="entry name" value="PROTEASE-ASSOCIATED DOMAIN-CONTAINING PROTEIN"/>
    <property type="match status" value="1"/>
</dbReference>
<keyword evidence="12" id="KW-1185">Reference proteome</keyword>
<dbReference type="InterPro" id="IPR056858">
    <property type="entry name" value="VSR_TRX"/>
</dbReference>
<evidence type="ECO:0000256" key="5">
    <source>
        <dbReference type="ARBA" id="ARBA00022989"/>
    </source>
</evidence>
<dbReference type="KEGG" id="ptm:GSPATT00038020001"/>
<reference evidence="11 12" key="1">
    <citation type="journal article" date="2006" name="Nature">
        <title>Global trends of whole-genome duplications revealed by the ciliate Paramecium tetraurelia.</title>
        <authorList>
            <consortium name="Genoscope"/>
            <person name="Aury J.-M."/>
            <person name="Jaillon O."/>
            <person name="Duret L."/>
            <person name="Noel B."/>
            <person name="Jubin C."/>
            <person name="Porcel B.M."/>
            <person name="Segurens B."/>
            <person name="Daubin V."/>
            <person name="Anthouard V."/>
            <person name="Aiach N."/>
            <person name="Arnaiz O."/>
            <person name="Billaut A."/>
            <person name="Beisson J."/>
            <person name="Blanc I."/>
            <person name="Bouhouche K."/>
            <person name="Camara F."/>
            <person name="Duharcourt S."/>
            <person name="Guigo R."/>
            <person name="Gogendeau D."/>
            <person name="Katinka M."/>
            <person name="Keller A.-M."/>
            <person name="Kissmehl R."/>
            <person name="Klotz C."/>
            <person name="Koll F."/>
            <person name="Le Moue A."/>
            <person name="Lepere C."/>
            <person name="Malinsky S."/>
            <person name="Nowacki M."/>
            <person name="Nowak J.K."/>
            <person name="Plattner H."/>
            <person name="Poulain J."/>
            <person name="Ruiz F."/>
            <person name="Serrano V."/>
            <person name="Zagulski M."/>
            <person name="Dessen P."/>
            <person name="Betermier M."/>
            <person name="Weissenbach J."/>
            <person name="Scarpelli C."/>
            <person name="Schachter V."/>
            <person name="Sperling L."/>
            <person name="Meyer E."/>
            <person name="Cohen J."/>
            <person name="Wincker P."/>
        </authorList>
    </citation>
    <scope>NUCLEOTIDE SEQUENCE [LARGE SCALE GENOMIC DNA]</scope>
    <source>
        <strain evidence="11 12">Stock d4-2</strain>
    </source>
</reference>
<dbReference type="HOGENOM" id="CLU_042606_0_0_1"/>
<evidence type="ECO:0000256" key="7">
    <source>
        <dbReference type="ARBA" id="ARBA00023180"/>
    </source>
</evidence>
<dbReference type="RefSeq" id="XP_001436977.1">
    <property type="nucleotide sequence ID" value="XM_001436940.1"/>
</dbReference>
<dbReference type="InParanoid" id="A0CFL3"/>
<evidence type="ECO:0000256" key="6">
    <source>
        <dbReference type="ARBA" id="ARBA00023136"/>
    </source>
</evidence>
<evidence type="ECO:0000256" key="2">
    <source>
        <dbReference type="ARBA" id="ARBA00022692"/>
    </source>
</evidence>
<feature type="transmembrane region" description="Helical" evidence="9">
    <location>
        <begin position="294"/>
        <end position="314"/>
    </location>
</feature>
<keyword evidence="6 9" id="KW-0472">Membrane</keyword>
<dbReference type="EMBL" id="CT868070">
    <property type="protein sequence ID" value="CAK69580.1"/>
    <property type="molecule type" value="Genomic_DNA"/>
</dbReference>
<dbReference type="GO" id="GO:0012505">
    <property type="term" value="C:endomembrane system"/>
    <property type="evidence" value="ECO:0007669"/>
    <property type="project" value="UniProtKB-SubCell"/>
</dbReference>
<dbReference type="STRING" id="5888.A0CFL3"/>
<evidence type="ECO:0000313" key="11">
    <source>
        <dbReference type="EMBL" id="CAK69580.1"/>
    </source>
</evidence>
<keyword evidence="3" id="KW-0732">Signal</keyword>
<keyword evidence="5 9" id="KW-1133">Transmembrane helix</keyword>
<dbReference type="eggNOG" id="ENOG502QSX2">
    <property type="taxonomic scope" value="Eukaryota"/>
</dbReference>
<proteinExistence type="predicted"/>
<evidence type="ECO:0000256" key="1">
    <source>
        <dbReference type="ARBA" id="ARBA00004479"/>
    </source>
</evidence>
<keyword evidence="7" id="KW-0325">Glycoprotein</keyword>
<gene>
    <name evidence="11" type="ORF">GSPATT00038020001</name>
</gene>
<dbReference type="GO" id="GO:0016020">
    <property type="term" value="C:membrane"/>
    <property type="evidence" value="ECO:0007669"/>
    <property type="project" value="UniProtKB-SubCell"/>
</dbReference>
<keyword evidence="4" id="KW-0677">Repeat</keyword>
<protein>
    <recommendedName>
        <fullName evidence="10">Vacuolar sorting receptor thioredoxin-like domain-containing protein</fullName>
    </recommendedName>
</protein>
<dbReference type="PANTHER" id="PTHR22702:SF1">
    <property type="entry name" value="PROTEASE-ASSOCIATED DOMAIN-CONTAINING PROTEIN 1"/>
    <property type="match status" value="1"/>
</dbReference>
<organism evidence="11 12">
    <name type="scientific">Paramecium tetraurelia</name>
    <dbReference type="NCBI Taxonomy" id="5888"/>
    <lineage>
        <taxon>Eukaryota</taxon>
        <taxon>Sar</taxon>
        <taxon>Alveolata</taxon>
        <taxon>Ciliophora</taxon>
        <taxon>Intramacronucleata</taxon>
        <taxon>Oligohymenophorea</taxon>
        <taxon>Peniculida</taxon>
        <taxon>Parameciidae</taxon>
        <taxon>Paramecium</taxon>
    </lineage>
</organism>
<evidence type="ECO:0000256" key="4">
    <source>
        <dbReference type="ARBA" id="ARBA00022737"/>
    </source>
</evidence>
<dbReference type="Proteomes" id="UP000000600">
    <property type="component" value="Unassembled WGS sequence"/>
</dbReference>
<evidence type="ECO:0000313" key="12">
    <source>
        <dbReference type="Proteomes" id="UP000000600"/>
    </source>
</evidence>
<evidence type="ECO:0000256" key="3">
    <source>
        <dbReference type="ARBA" id="ARBA00022729"/>
    </source>
</evidence>
<feature type="domain" description="Vacuolar sorting receptor thioredoxin-like" evidence="10">
    <location>
        <begin position="55"/>
        <end position="223"/>
    </location>
</feature>
<sequence>MISKKQGDLIKKFMDANDTSKDNVQIVVKFPDIPKTDVVSYNYFFEVMGKQEYLFLQQFYPFHLEMKNHLEFKPYYSILTCYSCEMHNYSIQYNDCLSGGRYCQFFLNGVVPIDGSDSVRETIRQLCIFKQDKSKWWEYVYKFGNQCLSNAYLPSCSFDIMAKVGIDAEEVKACYVKSFINGIEDQGENHLLNEQIDFKRKHLILWAPSLHINDIRYKGRLTFHNETNMIEKEDSSLFNTTFFGPLQTICRAFKDESLPDICKEKIGGLLKAKSGYRLLSQQQIENTTNSSTEAINIVIVFGMALIMICATLLYQKIMKKPAKEKSNGQDNVCSTQYSTINIQEKITQS</sequence>
<accession>A0CFL3</accession>